<proteinExistence type="predicted"/>
<organism evidence="1 2">
    <name type="scientific">Giardia intestinalis</name>
    <name type="common">Giardia lamblia</name>
    <dbReference type="NCBI Taxonomy" id="5741"/>
    <lineage>
        <taxon>Eukaryota</taxon>
        <taxon>Metamonada</taxon>
        <taxon>Diplomonadida</taxon>
        <taxon>Hexamitidae</taxon>
        <taxon>Giardiinae</taxon>
        <taxon>Giardia</taxon>
    </lineage>
</organism>
<comment type="caution">
    <text evidence="1">The sequence shown here is derived from an EMBL/GenBank/DDBJ whole genome shotgun (WGS) entry which is preliminary data.</text>
</comment>
<reference evidence="1 2" key="2">
    <citation type="journal article" date="2013" name="Genome Biol. Evol.">
        <title>Genome sequencing of Giardia lamblia genotypes A2 and B isolates (DH and GS) and comparative analysis with the genomes of genotypes A1 and E (WB and Pig).</title>
        <authorList>
            <person name="Adam R.D."/>
            <person name="Dahlstrom E.W."/>
            <person name="Martens C.A."/>
            <person name="Bruno D.P."/>
            <person name="Barbian K.D."/>
            <person name="Ricklefs S.M."/>
            <person name="Hernandez M.M."/>
            <person name="Narla N.P."/>
            <person name="Patel R.B."/>
            <person name="Porcella S.F."/>
            <person name="Nash T.E."/>
        </authorList>
    </citation>
    <scope>NUCLEOTIDE SEQUENCE [LARGE SCALE GENOMIC DNA]</scope>
    <source>
        <strain evidence="1 2">GS</strain>
    </source>
</reference>
<protein>
    <submittedName>
        <fullName evidence="1">Chromosome segregation ATPase</fullName>
    </submittedName>
</protein>
<evidence type="ECO:0000313" key="2">
    <source>
        <dbReference type="Proteomes" id="UP000018040"/>
    </source>
</evidence>
<evidence type="ECO:0000313" key="1">
    <source>
        <dbReference type="EMBL" id="ESU39974.1"/>
    </source>
</evidence>
<reference evidence="2" key="1">
    <citation type="submission" date="2012-02" db="EMBL/GenBank/DDBJ databases">
        <title>Genome sequencing of Giardia lamblia Genotypes A2 and B isolates (DH and GS) and comparative analysis with the genomes of Genotypes A1 and E (WB and Pig).</title>
        <authorList>
            <person name="Adam R."/>
            <person name="Dahlstrom E."/>
            <person name="Martens C."/>
            <person name="Bruno D."/>
            <person name="Barbian K."/>
            <person name="Porcella S.F."/>
            <person name="Nash T."/>
        </authorList>
    </citation>
    <scope>NUCLEOTIDE SEQUENCE</scope>
    <source>
        <strain evidence="2">GS</strain>
    </source>
</reference>
<dbReference type="Proteomes" id="UP000018040">
    <property type="component" value="Unassembled WGS sequence"/>
</dbReference>
<feature type="non-terminal residue" evidence="1">
    <location>
        <position position="1"/>
    </location>
</feature>
<sequence length="129" mass="14504">VNLSVGGRLCRRSRRTSTASSRARTGCPTGATCCLQMCGLLTDEERAVKERHGSVLDHEARHDRLCLLRLSREFNAELEIKTHSHLHDQNQKPDIWLIDKCKTIDGASPCHIRWTATATRSSRSQGRDP</sequence>
<dbReference type="EMBL" id="AHHH01000380">
    <property type="protein sequence ID" value="ESU39974.1"/>
    <property type="molecule type" value="Genomic_DNA"/>
</dbReference>
<dbReference type="AlphaFoldDB" id="V6TMU6"/>
<accession>V6TMU6</accession>
<gene>
    <name evidence="1" type="ORF">GSB_155585</name>
</gene>
<name>V6TMU6_GIAIN</name>